<dbReference type="InterPro" id="IPR007354">
    <property type="entry name" value="CruF-like"/>
</dbReference>
<keyword evidence="1" id="KW-1133">Transmembrane helix</keyword>
<accession>A0A7C1GAN9</accession>
<dbReference type="AlphaFoldDB" id="A0A7C1GAN9"/>
<feature type="transmembrane region" description="Helical" evidence="1">
    <location>
        <begin position="68"/>
        <end position="90"/>
    </location>
</feature>
<feature type="transmembrane region" description="Helical" evidence="1">
    <location>
        <begin position="168"/>
        <end position="192"/>
    </location>
</feature>
<feature type="transmembrane region" description="Helical" evidence="1">
    <location>
        <begin position="110"/>
        <end position="131"/>
    </location>
</feature>
<dbReference type="PANTHER" id="PTHR39419">
    <property type="entry name" value="SLL0814 PROTEIN"/>
    <property type="match status" value="1"/>
</dbReference>
<feature type="transmembrane region" description="Helical" evidence="1">
    <location>
        <begin position="44"/>
        <end position="61"/>
    </location>
</feature>
<feature type="transmembrane region" description="Helical" evidence="1">
    <location>
        <begin position="227"/>
        <end position="248"/>
    </location>
</feature>
<proteinExistence type="predicted"/>
<name>A0A7C1GAN9_9CREN</name>
<organism evidence="2">
    <name type="scientific">Thermofilum adornatum</name>
    <dbReference type="NCBI Taxonomy" id="1365176"/>
    <lineage>
        <taxon>Archaea</taxon>
        <taxon>Thermoproteota</taxon>
        <taxon>Thermoprotei</taxon>
        <taxon>Thermofilales</taxon>
        <taxon>Thermofilaceae</taxon>
        <taxon>Thermofilum</taxon>
    </lineage>
</organism>
<keyword evidence="1" id="KW-0812">Transmembrane</keyword>
<dbReference type="PANTHER" id="PTHR39419:SF1">
    <property type="entry name" value="SLL0814 PROTEIN"/>
    <property type="match status" value="1"/>
</dbReference>
<feature type="transmembrane region" description="Helical" evidence="1">
    <location>
        <begin position="138"/>
        <end position="162"/>
    </location>
</feature>
<comment type="caution">
    <text evidence="2">The sequence shown here is derived from an EMBL/GenBank/DDBJ whole genome shotgun (WGS) entry which is preliminary data.</text>
</comment>
<feature type="transmembrane region" description="Helical" evidence="1">
    <location>
        <begin position="204"/>
        <end position="221"/>
    </location>
</feature>
<evidence type="ECO:0000313" key="2">
    <source>
        <dbReference type="EMBL" id="HDP15624.1"/>
    </source>
</evidence>
<reference evidence="2" key="1">
    <citation type="journal article" date="2020" name="mSystems">
        <title>Genome- and Community-Level Interaction Insights into Carbon Utilization and Element Cycling Functions of Hydrothermarchaeota in Hydrothermal Sediment.</title>
        <authorList>
            <person name="Zhou Z."/>
            <person name="Liu Y."/>
            <person name="Xu W."/>
            <person name="Pan J."/>
            <person name="Luo Z.H."/>
            <person name="Li M."/>
        </authorList>
    </citation>
    <scope>NUCLEOTIDE SEQUENCE [LARGE SCALE GENOMIC DNA]</scope>
    <source>
        <strain evidence="2">SpSt-116</strain>
    </source>
</reference>
<dbReference type="EMBL" id="DSAY01000135">
    <property type="protein sequence ID" value="HDP15624.1"/>
    <property type="molecule type" value="Genomic_DNA"/>
</dbReference>
<protein>
    <submittedName>
        <fullName evidence="2">Carotenoid biosynthesis protein</fullName>
    </submittedName>
</protein>
<sequence>MKKITNIFSYLSRSMAGRLALAAILLATGYLLSFTFALFLPRQVGETLLLGFLVASLLAAYKKWKEAPLLVILGSLVGFFSEFLGLNFGVPFGSYRYLRFRNATIFNVPIPIIIAWGTYLYTSYLASLALTRDKWRRLVLAPLLMVLLDLAIDPAMVSAGFWEWLDTGPWFGIPMLNFVGWFTVSFVATLLYTQITKSTPEGSPALYLPYLATYPQLFYFANGEALLAVSISFTIAILIFGLVLHRYITKKFSVATRREQYTHS</sequence>
<keyword evidence="1" id="KW-0472">Membrane</keyword>
<evidence type="ECO:0000256" key="1">
    <source>
        <dbReference type="SAM" id="Phobius"/>
    </source>
</evidence>
<feature type="transmembrane region" description="Helical" evidence="1">
    <location>
        <begin position="20"/>
        <end position="38"/>
    </location>
</feature>
<gene>
    <name evidence="2" type="ORF">ENN26_07630</name>
</gene>
<dbReference type="Pfam" id="PF04240">
    <property type="entry name" value="Caroten_synth"/>
    <property type="match status" value="1"/>
</dbReference>